<dbReference type="Gene3D" id="3.40.50.2020">
    <property type="match status" value="1"/>
</dbReference>
<protein>
    <submittedName>
        <fullName evidence="2">Putative phosphoribosyl transferase</fullName>
    </submittedName>
</protein>
<dbReference type="Proteomes" id="UP000198893">
    <property type="component" value="Unassembled WGS sequence"/>
</dbReference>
<dbReference type="SUPFAM" id="SSF53271">
    <property type="entry name" value="PRTase-like"/>
    <property type="match status" value="1"/>
</dbReference>
<feature type="domain" description="Phosphoribosyltransferase" evidence="1">
    <location>
        <begin position="8"/>
        <end position="189"/>
    </location>
</feature>
<evidence type="ECO:0000313" key="3">
    <source>
        <dbReference type="Proteomes" id="UP000198893"/>
    </source>
</evidence>
<keyword evidence="2" id="KW-0808">Transferase</keyword>
<reference evidence="2 3" key="1">
    <citation type="submission" date="2016-10" db="EMBL/GenBank/DDBJ databases">
        <authorList>
            <person name="de Groot N.N."/>
        </authorList>
    </citation>
    <scope>NUCLEOTIDE SEQUENCE [LARGE SCALE GENOMIC DNA]</scope>
    <source>
        <strain evidence="2 3">DSM 27842</strain>
    </source>
</reference>
<accession>A0A1H8S928</accession>
<dbReference type="GO" id="GO:0016740">
    <property type="term" value="F:transferase activity"/>
    <property type="evidence" value="ECO:0007669"/>
    <property type="project" value="UniProtKB-KW"/>
</dbReference>
<dbReference type="Pfam" id="PF00156">
    <property type="entry name" value="Pribosyltran"/>
    <property type="match status" value="1"/>
</dbReference>
<dbReference type="InterPro" id="IPR000836">
    <property type="entry name" value="PRTase_dom"/>
</dbReference>
<dbReference type="InterPro" id="IPR029057">
    <property type="entry name" value="PRTase-like"/>
</dbReference>
<dbReference type="STRING" id="569882.SAMN04490248_11173"/>
<keyword evidence="3" id="KW-1185">Reference proteome</keyword>
<organism evidence="2 3">
    <name type="scientific">Salinihabitans flavidus</name>
    <dbReference type="NCBI Taxonomy" id="569882"/>
    <lineage>
        <taxon>Bacteria</taxon>
        <taxon>Pseudomonadati</taxon>
        <taxon>Pseudomonadota</taxon>
        <taxon>Alphaproteobacteria</taxon>
        <taxon>Rhodobacterales</taxon>
        <taxon>Roseobacteraceae</taxon>
        <taxon>Salinihabitans</taxon>
    </lineage>
</organism>
<evidence type="ECO:0000313" key="2">
    <source>
        <dbReference type="EMBL" id="SEO75559.1"/>
    </source>
</evidence>
<dbReference type="OrthoDB" id="9810066at2"/>
<proteinExistence type="predicted"/>
<dbReference type="RefSeq" id="WP_093118242.1">
    <property type="nucleotide sequence ID" value="NZ_FODS01000011.1"/>
</dbReference>
<evidence type="ECO:0000259" key="1">
    <source>
        <dbReference type="Pfam" id="PF00156"/>
    </source>
</evidence>
<dbReference type="EMBL" id="FODS01000011">
    <property type="protein sequence ID" value="SEO75559.1"/>
    <property type="molecule type" value="Genomic_DNA"/>
</dbReference>
<dbReference type="AlphaFoldDB" id="A0A1H8S928"/>
<dbReference type="Gene3D" id="3.30.1310.20">
    <property type="entry name" value="PRTase-like"/>
    <property type="match status" value="1"/>
</dbReference>
<sequence length="220" mass="23490">MFQDRTNAGERLATELRQRTFDSPVVLALPRGGVPVALPVAQALAAPLDLLLVRKLGLPGHAEYAAGAVVEDAATVFNDDVLRAHGLTRADFADAIAEKRRENAARRAQYFIGREPVPLDGQDAIVVDDGIATGATVRAALRGLKSREPARVILAVPVAPADTLEALRPLVDEVICLATPHPFYAVGVHYADFPQVRDDEVAAMLRGTNGQDNEEGDSPC</sequence>
<gene>
    <name evidence="2" type="ORF">SAMN04490248_11173</name>
</gene>
<name>A0A1H8S928_9RHOB</name>
<dbReference type="CDD" id="cd06223">
    <property type="entry name" value="PRTases_typeI"/>
    <property type="match status" value="1"/>
</dbReference>